<dbReference type="EMBL" id="JAAHCF010000012">
    <property type="protein sequence ID" value="KAK8150601.1"/>
    <property type="molecule type" value="Genomic_DNA"/>
</dbReference>
<dbReference type="AlphaFoldDB" id="A0AAW0S939"/>
<keyword evidence="3" id="KW-1185">Reference proteome</keyword>
<name>A0AAW0S939_9HYPO</name>
<evidence type="ECO:0000256" key="1">
    <source>
        <dbReference type="SAM" id="MobiDB-lite"/>
    </source>
</evidence>
<reference evidence="2 3" key="1">
    <citation type="submission" date="2020-02" db="EMBL/GenBank/DDBJ databases">
        <title>Comparative genomics of the hypocrealean fungal genus Beauvera.</title>
        <authorList>
            <person name="Showalter D.N."/>
            <person name="Bushley K.E."/>
            <person name="Rehner S.A."/>
        </authorList>
    </citation>
    <scope>NUCLEOTIDE SEQUENCE [LARGE SCALE GENOMIC DNA]</scope>
    <source>
        <strain evidence="2 3">ARSEF4384</strain>
    </source>
</reference>
<gene>
    <name evidence="2" type="ORF">G3M48_000819</name>
</gene>
<sequence length="110" mass="11990">MTTAAPEPPAISEEVFNGPAPMATVYRKNQVKWDVDNGRDRPMDVPLNTSFTLDGSPQGIEIKGQNVTLYGWADTWPNGSPSLTVEGPTGGKRKVDPKRRIGSFRVEPHG</sequence>
<organism evidence="2 3">
    <name type="scientific">Beauveria asiatica</name>
    <dbReference type="NCBI Taxonomy" id="1069075"/>
    <lineage>
        <taxon>Eukaryota</taxon>
        <taxon>Fungi</taxon>
        <taxon>Dikarya</taxon>
        <taxon>Ascomycota</taxon>
        <taxon>Pezizomycotina</taxon>
        <taxon>Sordariomycetes</taxon>
        <taxon>Hypocreomycetidae</taxon>
        <taxon>Hypocreales</taxon>
        <taxon>Cordycipitaceae</taxon>
        <taxon>Beauveria</taxon>
    </lineage>
</organism>
<feature type="region of interest" description="Disordered" evidence="1">
    <location>
        <begin position="77"/>
        <end position="110"/>
    </location>
</feature>
<accession>A0AAW0S939</accession>
<proteinExistence type="predicted"/>
<dbReference type="Proteomes" id="UP001397290">
    <property type="component" value="Unassembled WGS sequence"/>
</dbReference>
<protein>
    <submittedName>
        <fullName evidence="2">Uncharacterized protein</fullName>
    </submittedName>
</protein>
<evidence type="ECO:0000313" key="2">
    <source>
        <dbReference type="EMBL" id="KAK8150601.1"/>
    </source>
</evidence>
<evidence type="ECO:0000313" key="3">
    <source>
        <dbReference type="Proteomes" id="UP001397290"/>
    </source>
</evidence>
<feature type="compositionally biased region" description="Basic residues" evidence="1">
    <location>
        <begin position="91"/>
        <end position="102"/>
    </location>
</feature>
<comment type="caution">
    <text evidence="2">The sequence shown here is derived from an EMBL/GenBank/DDBJ whole genome shotgun (WGS) entry which is preliminary data.</text>
</comment>